<dbReference type="PROSITE" id="PS00028">
    <property type="entry name" value="ZINC_FINGER_C2H2_1"/>
    <property type="match status" value="1"/>
</dbReference>
<keyword evidence="2" id="KW-0479">Metal-binding</keyword>
<dbReference type="Pfam" id="PF12171">
    <property type="entry name" value="zf-C2H2_jaz"/>
    <property type="match status" value="1"/>
</dbReference>
<keyword evidence="6" id="KW-0175">Coiled coil</keyword>
<dbReference type="Pfam" id="PF11931">
    <property type="entry name" value="SF3a60_Prp9_C"/>
    <property type="match status" value="1"/>
</dbReference>
<evidence type="ECO:0000259" key="8">
    <source>
        <dbReference type="PROSITE" id="PS00028"/>
    </source>
</evidence>
<dbReference type="InterPro" id="IPR022755">
    <property type="entry name" value="Znf_C2H2_jaz"/>
</dbReference>
<protein>
    <submittedName>
        <fullName evidence="9">Unnamed protein product</fullName>
    </submittedName>
</protein>
<dbReference type="OrthoDB" id="2160351at2759"/>
<keyword evidence="4" id="KW-0862">Zinc</keyword>
<dbReference type="SMART" id="SM00451">
    <property type="entry name" value="ZnF_U1"/>
    <property type="match status" value="1"/>
</dbReference>
<evidence type="ECO:0000256" key="7">
    <source>
        <dbReference type="SAM" id="MobiDB-lite"/>
    </source>
</evidence>
<dbReference type="InterPro" id="IPR024598">
    <property type="entry name" value="SF3a60/Prp9_C"/>
</dbReference>
<gene>
    <name evidence="9" type="ORF">Plil01_001772400</name>
</gene>
<sequence length="448" mass="50801">MSSTVLEQLRAEQEEIETLERAVVATLGEKPRNVSNLLDEVTQHSKHVKELYDDEDGCVIAVRDDAAETDEAVAGFSPRRRRACAAAPCSRPSTSSSSPSARSTAILTCVGYCRQARKTQEALSSSAKTKGKRQPVGNSIDYLAYLASFSDFSAIPAAQKTQSTQYQQYLKDLKEYLLDFYRRTQPLVDLDDVIDETSAKFEKQWALHEIAGWESQENSSDSNENSTPAHFCKLCNKQFSSEGVYNGHLTGKKHKKFEAAAKASSGTESNGAASKDTKKELEEKQKAIAFDEVLIRRMYELLTEVVQGTISYLELKQTRTHEELQAEIEEEEEGTFSDVDVENENEEAEDEEEQLYNPLNLPLGWDGKPIPYWLYKLHGLGVEYKCEICGNHSYWGRRAFDRHFQEWRHAFGMRCLKIPNTKHFHDITLMRDAIQRKYCIATGVLKAY</sequence>
<dbReference type="SUPFAM" id="SSF57667">
    <property type="entry name" value="beta-beta-alpha zinc fingers"/>
    <property type="match status" value="1"/>
</dbReference>
<dbReference type="InterPro" id="IPR036236">
    <property type="entry name" value="Znf_C2H2_sf"/>
</dbReference>
<dbReference type="InterPro" id="IPR051421">
    <property type="entry name" value="RNA_Proc_DNA_Dmg_Regulator"/>
</dbReference>
<dbReference type="GO" id="GO:0003723">
    <property type="term" value="F:RNA binding"/>
    <property type="evidence" value="ECO:0007669"/>
    <property type="project" value="InterPro"/>
</dbReference>
<comment type="caution">
    <text evidence="9">The sequence shown here is derived from an EMBL/GenBank/DDBJ whole genome shotgun (WGS) entry which is preliminary data.</text>
</comment>
<comment type="subcellular location">
    <subcellularLocation>
        <location evidence="1">Nucleus</location>
    </subcellularLocation>
</comment>
<feature type="region of interest" description="Disordered" evidence="7">
    <location>
        <begin position="260"/>
        <end position="279"/>
    </location>
</feature>
<evidence type="ECO:0000256" key="5">
    <source>
        <dbReference type="ARBA" id="ARBA00023242"/>
    </source>
</evidence>
<proteinExistence type="predicted"/>
<dbReference type="AlphaFoldDB" id="A0A9W6YJE4"/>
<feature type="coiled-coil region" evidence="6">
    <location>
        <begin position="2"/>
        <end position="29"/>
    </location>
</feature>
<evidence type="ECO:0000313" key="9">
    <source>
        <dbReference type="EMBL" id="GMF64985.1"/>
    </source>
</evidence>
<dbReference type="PANTHER" id="PTHR12786:SF2">
    <property type="entry name" value="SPLICING FACTOR 3A SUBUNIT 3"/>
    <property type="match status" value="1"/>
</dbReference>
<dbReference type="InterPro" id="IPR003604">
    <property type="entry name" value="Matrin/U1-like-C_Znf_C2H2"/>
</dbReference>
<evidence type="ECO:0000256" key="4">
    <source>
        <dbReference type="ARBA" id="ARBA00022833"/>
    </source>
</evidence>
<evidence type="ECO:0000256" key="2">
    <source>
        <dbReference type="ARBA" id="ARBA00022723"/>
    </source>
</evidence>
<accession>A0A9W6YJE4</accession>
<evidence type="ECO:0000256" key="6">
    <source>
        <dbReference type="SAM" id="Coils"/>
    </source>
</evidence>
<dbReference type="Proteomes" id="UP001165083">
    <property type="component" value="Unassembled WGS sequence"/>
</dbReference>
<evidence type="ECO:0000256" key="3">
    <source>
        <dbReference type="ARBA" id="ARBA00022771"/>
    </source>
</evidence>
<name>A0A9W6YJE4_9STRA</name>
<dbReference type="GO" id="GO:0000398">
    <property type="term" value="P:mRNA splicing, via spliceosome"/>
    <property type="evidence" value="ECO:0007669"/>
    <property type="project" value="InterPro"/>
</dbReference>
<evidence type="ECO:0000256" key="1">
    <source>
        <dbReference type="ARBA" id="ARBA00004123"/>
    </source>
</evidence>
<dbReference type="GO" id="GO:0008270">
    <property type="term" value="F:zinc ion binding"/>
    <property type="evidence" value="ECO:0007669"/>
    <property type="project" value="UniProtKB-KW"/>
</dbReference>
<dbReference type="SMART" id="SM00355">
    <property type="entry name" value="ZnF_C2H2"/>
    <property type="match status" value="2"/>
</dbReference>
<dbReference type="GO" id="GO:0005681">
    <property type="term" value="C:spliceosomal complex"/>
    <property type="evidence" value="ECO:0007669"/>
    <property type="project" value="InterPro"/>
</dbReference>
<dbReference type="InterPro" id="IPR013087">
    <property type="entry name" value="Znf_C2H2_type"/>
</dbReference>
<dbReference type="Gene3D" id="3.30.160.60">
    <property type="entry name" value="Classic Zinc Finger"/>
    <property type="match status" value="1"/>
</dbReference>
<feature type="region of interest" description="Disordered" evidence="7">
    <location>
        <begin position="327"/>
        <end position="347"/>
    </location>
</feature>
<keyword evidence="5" id="KW-0539">Nucleus</keyword>
<reference evidence="9" key="1">
    <citation type="submission" date="2023-04" db="EMBL/GenBank/DDBJ databases">
        <title>Phytophthora lilii NBRC 32176.</title>
        <authorList>
            <person name="Ichikawa N."/>
            <person name="Sato H."/>
            <person name="Tonouchi N."/>
        </authorList>
    </citation>
    <scope>NUCLEOTIDE SEQUENCE</scope>
    <source>
        <strain evidence="9">NBRC 32176</strain>
    </source>
</reference>
<feature type="domain" description="C2H2-type" evidence="8">
    <location>
        <begin position="232"/>
        <end position="254"/>
    </location>
</feature>
<organism evidence="9 10">
    <name type="scientific">Phytophthora lilii</name>
    <dbReference type="NCBI Taxonomy" id="2077276"/>
    <lineage>
        <taxon>Eukaryota</taxon>
        <taxon>Sar</taxon>
        <taxon>Stramenopiles</taxon>
        <taxon>Oomycota</taxon>
        <taxon>Peronosporomycetes</taxon>
        <taxon>Peronosporales</taxon>
        <taxon>Peronosporaceae</taxon>
        <taxon>Phytophthora</taxon>
    </lineage>
</organism>
<keyword evidence="10" id="KW-1185">Reference proteome</keyword>
<keyword evidence="3" id="KW-0863">Zinc-finger</keyword>
<dbReference type="PANTHER" id="PTHR12786">
    <property type="entry name" value="SPLICING FACTOR SF3A-RELATED"/>
    <property type="match status" value="1"/>
</dbReference>
<evidence type="ECO:0000313" key="10">
    <source>
        <dbReference type="Proteomes" id="UP001165083"/>
    </source>
</evidence>
<dbReference type="EMBL" id="BSXW01012438">
    <property type="protein sequence ID" value="GMF64985.1"/>
    <property type="molecule type" value="Genomic_DNA"/>
</dbReference>